<gene>
    <name evidence="2" type="ORF">RJ53_06810</name>
</gene>
<dbReference type="OrthoDB" id="17914at2157"/>
<dbReference type="Proteomes" id="UP000730161">
    <property type="component" value="Unassembled WGS sequence"/>
</dbReference>
<dbReference type="InterPro" id="IPR006674">
    <property type="entry name" value="HD_domain"/>
</dbReference>
<dbReference type="RefSeq" id="WP_211530915.1">
    <property type="nucleotide sequence ID" value="NZ_JWHL01000010.1"/>
</dbReference>
<dbReference type="InterPro" id="IPR006675">
    <property type="entry name" value="HDIG_dom"/>
</dbReference>
<comment type="caution">
    <text evidence="2">The sequence shown here is derived from an EMBL/GenBank/DDBJ whole genome shotgun (WGS) entry which is preliminary data.</text>
</comment>
<dbReference type="SUPFAM" id="SSF109604">
    <property type="entry name" value="HD-domain/PDEase-like"/>
    <property type="match status" value="1"/>
</dbReference>
<evidence type="ECO:0000313" key="3">
    <source>
        <dbReference type="Proteomes" id="UP000730161"/>
    </source>
</evidence>
<dbReference type="AlphaFoldDB" id="A0A8J8B4Z6"/>
<dbReference type="PROSITE" id="PS51831">
    <property type="entry name" value="HD"/>
    <property type="match status" value="1"/>
</dbReference>
<dbReference type="CDD" id="cd00077">
    <property type="entry name" value="HDc"/>
    <property type="match status" value="1"/>
</dbReference>
<protein>
    <submittedName>
        <fullName evidence="2">Phosphohydrolase</fullName>
    </submittedName>
</protein>
<proteinExistence type="predicted"/>
<dbReference type="NCBIfam" id="TIGR00277">
    <property type="entry name" value="HDIG"/>
    <property type="match status" value="1"/>
</dbReference>
<name>A0A8J8B4Z6_9EURY</name>
<evidence type="ECO:0000259" key="1">
    <source>
        <dbReference type="PROSITE" id="PS51831"/>
    </source>
</evidence>
<dbReference type="PANTHER" id="PTHR33594:SF1">
    <property type="entry name" value="HD_PDEASE DOMAIN-CONTAINING PROTEIN"/>
    <property type="match status" value="1"/>
</dbReference>
<keyword evidence="3" id="KW-1185">Reference proteome</keyword>
<dbReference type="Gene3D" id="1.10.3210.50">
    <property type="match status" value="1"/>
</dbReference>
<accession>A0A8J8B4Z6</accession>
<feature type="domain" description="HD" evidence="1">
    <location>
        <begin position="23"/>
        <end position="127"/>
    </location>
</feature>
<dbReference type="Pfam" id="PF01966">
    <property type="entry name" value="HD"/>
    <property type="match status" value="1"/>
</dbReference>
<organism evidence="2 3">
    <name type="scientific">Methanocalculus chunghsingensis</name>
    <dbReference type="NCBI Taxonomy" id="156457"/>
    <lineage>
        <taxon>Archaea</taxon>
        <taxon>Methanobacteriati</taxon>
        <taxon>Methanobacteriota</taxon>
        <taxon>Stenosarchaea group</taxon>
        <taxon>Methanomicrobia</taxon>
        <taxon>Methanomicrobiales</taxon>
        <taxon>Methanocalculaceae</taxon>
        <taxon>Methanocalculus</taxon>
    </lineage>
</organism>
<sequence>MDSRLMAMQEYIRGAFADSGAHGFDHTLRVTKLCVILGTEEGAEMQILIPAALFHDIARPIEDKTGIPHEEKGAELAEAYLRSIHYPDVYIPGILHAIRAHRYRSSDVTPETLEAKVLSDADKLDAMGAVGIARTFMQAGEERGGISDAVHHINEKLLKLKDRMHTEAARKIAVQRHAFLKEFLEILQVDIQADSEECSEKAAYW</sequence>
<dbReference type="EMBL" id="JWHL01000010">
    <property type="protein sequence ID" value="MBR1369221.1"/>
    <property type="molecule type" value="Genomic_DNA"/>
</dbReference>
<dbReference type="SMART" id="SM00471">
    <property type="entry name" value="HDc"/>
    <property type="match status" value="1"/>
</dbReference>
<dbReference type="PANTHER" id="PTHR33594">
    <property type="entry name" value="SUPERFAMILY HYDROLASE, PUTATIVE (AFU_ORTHOLOGUE AFUA_1G03035)-RELATED"/>
    <property type="match status" value="1"/>
</dbReference>
<evidence type="ECO:0000313" key="2">
    <source>
        <dbReference type="EMBL" id="MBR1369221.1"/>
    </source>
</evidence>
<reference evidence="2" key="1">
    <citation type="submission" date="2014-12" db="EMBL/GenBank/DDBJ databases">
        <authorList>
            <person name="Huang H.-H."/>
            <person name="Chen S.-C."/>
            <person name="Lai M.-C."/>
        </authorList>
    </citation>
    <scope>NUCLEOTIDE SEQUENCE</scope>
    <source>
        <strain evidence="2">K1F9705b</strain>
    </source>
</reference>
<dbReference type="InterPro" id="IPR003607">
    <property type="entry name" value="HD/PDEase_dom"/>
</dbReference>